<comment type="caution">
    <text evidence="2">The sequence shown here is derived from an EMBL/GenBank/DDBJ whole genome shotgun (WGS) entry which is preliminary data.</text>
</comment>
<evidence type="ECO:0000313" key="3">
    <source>
        <dbReference type="Proteomes" id="UP000028721"/>
    </source>
</evidence>
<dbReference type="InterPro" id="IPR014054">
    <property type="entry name" value="Phage_regulatory_Rha"/>
</dbReference>
<dbReference type="Pfam" id="PF09669">
    <property type="entry name" value="Phage_pRha"/>
    <property type="match status" value="1"/>
</dbReference>
<dbReference type="EMBL" id="JGVP01000009">
    <property type="protein sequence ID" value="KFB88934.1"/>
    <property type="molecule type" value="Genomic_DNA"/>
</dbReference>
<sequence>MMANVAICGNSLKMTSREIAELTGKQHGHVMRDIETMLEQLGENAEGYIQLWLHPQNGQQYREYALDREHTECLVTGYSASLRMKVIKRLHELESKQSPVLPQTLPEALRLAADIAEQKAQLEQKVQADAPKVAFVNQYVETAGSKSLRATAKVLNMPEKAMIDALIRDKVLFRQSGNLLPYASHHHSGNFTVKTGTAEQSGHAFTQTRVTPRGIQWIAERYASELMAS</sequence>
<accession>A0ABR4UAF8</accession>
<protein>
    <submittedName>
        <fullName evidence="2">Antirepressor</fullName>
    </submittedName>
</protein>
<name>A0ABR4UAF8_9GAMM</name>
<evidence type="ECO:0000259" key="1">
    <source>
        <dbReference type="Pfam" id="PF03374"/>
    </source>
</evidence>
<organism evidence="2 3">
    <name type="scientific">Serratia grimesii</name>
    <dbReference type="NCBI Taxonomy" id="82995"/>
    <lineage>
        <taxon>Bacteria</taxon>
        <taxon>Pseudomonadati</taxon>
        <taxon>Pseudomonadota</taxon>
        <taxon>Gammaproteobacteria</taxon>
        <taxon>Enterobacterales</taxon>
        <taxon>Yersiniaceae</taxon>
        <taxon>Serratia</taxon>
    </lineage>
</organism>
<proteinExistence type="predicted"/>
<evidence type="ECO:0000313" key="2">
    <source>
        <dbReference type="EMBL" id="KFB88934.1"/>
    </source>
</evidence>
<dbReference type="Proteomes" id="UP000028721">
    <property type="component" value="Unassembled WGS sequence"/>
</dbReference>
<feature type="domain" description="Antirepressor protein C-terminal" evidence="1">
    <location>
        <begin position="123"/>
        <end position="223"/>
    </location>
</feature>
<reference evidence="2 3" key="1">
    <citation type="submission" date="2014-03" db="EMBL/GenBank/DDBJ databases">
        <title>Draft genome sequence of the Serratia grimesii strain a2.</title>
        <authorList>
            <person name="Toymentseva A."/>
            <person name="Kazakov S."/>
            <person name="Giliazeva A."/>
            <person name="Ismagilova R."/>
            <person name="Shah R."/>
            <person name="Sharipova M."/>
            <person name="Khaitlina S."/>
            <person name="Mardanova A."/>
        </authorList>
    </citation>
    <scope>NUCLEOTIDE SEQUENCE [LARGE SCALE GENOMIC DNA]</scope>
    <source>
        <strain evidence="2 3">A2</strain>
    </source>
</reference>
<gene>
    <name evidence="2" type="ORF">CR62_24200</name>
</gene>
<dbReference type="Pfam" id="PF03374">
    <property type="entry name" value="ANT"/>
    <property type="match status" value="1"/>
</dbReference>
<dbReference type="InterPro" id="IPR005039">
    <property type="entry name" value="Ant_C"/>
</dbReference>
<keyword evidence="3" id="KW-1185">Reference proteome</keyword>